<protein>
    <submittedName>
        <fullName evidence="7">Putative C3b soluble receptor CR1_S2</fullName>
    </submittedName>
</protein>
<name>A0A7S6BF91_BOTSH</name>
<feature type="domain" description="Sushi" evidence="6">
    <location>
        <begin position="1262"/>
        <end position="1321"/>
    </location>
</feature>
<dbReference type="EMBL" id="MN053060">
    <property type="protein sequence ID" value="QKY88668.1"/>
    <property type="molecule type" value="mRNA"/>
</dbReference>
<feature type="domain" description="Sushi" evidence="6">
    <location>
        <begin position="387"/>
        <end position="445"/>
    </location>
</feature>
<feature type="domain" description="Sushi" evidence="6">
    <location>
        <begin position="631"/>
        <end position="694"/>
    </location>
</feature>
<dbReference type="InterPro" id="IPR000436">
    <property type="entry name" value="Sushi_SCR_CCP_dom"/>
</dbReference>
<feature type="domain" description="Sushi" evidence="6">
    <location>
        <begin position="1384"/>
        <end position="1445"/>
    </location>
</feature>
<evidence type="ECO:0000259" key="6">
    <source>
        <dbReference type="PROSITE" id="PS50923"/>
    </source>
</evidence>
<feature type="disulfide bond" evidence="5">
    <location>
        <begin position="1010"/>
        <end position="1053"/>
    </location>
</feature>
<comment type="caution">
    <text evidence="5">Lacks conserved residue(s) required for the propagation of feature annotation.</text>
</comment>
<dbReference type="SUPFAM" id="SSF57535">
    <property type="entry name" value="Complement control module/SCR domain"/>
    <property type="match status" value="23"/>
</dbReference>
<feature type="domain" description="Sushi" evidence="6">
    <location>
        <begin position="1072"/>
        <end position="1135"/>
    </location>
</feature>
<evidence type="ECO:0000256" key="1">
    <source>
        <dbReference type="ARBA" id="ARBA00022659"/>
    </source>
</evidence>
<feature type="disulfide bond" evidence="5">
    <location>
        <begin position="1200"/>
        <end position="1243"/>
    </location>
</feature>
<evidence type="ECO:0000256" key="4">
    <source>
        <dbReference type="ARBA" id="ARBA00023180"/>
    </source>
</evidence>
<feature type="disulfide bond" evidence="5">
    <location>
        <begin position="195"/>
        <end position="238"/>
    </location>
</feature>
<feature type="domain" description="Sushi" evidence="6">
    <location>
        <begin position="888"/>
        <end position="946"/>
    </location>
</feature>
<dbReference type="PANTHER" id="PTHR19325:SF560">
    <property type="entry name" value="SUSHI, VON WILLEBRAND FACTOR TYPE A, EGF AND PENTRAXIN DOMAIN-CONTAINING PROTEIN 1"/>
    <property type="match status" value="1"/>
</dbReference>
<feature type="domain" description="Sushi" evidence="6">
    <location>
        <begin position="68"/>
        <end position="130"/>
    </location>
</feature>
<evidence type="ECO:0000256" key="2">
    <source>
        <dbReference type="ARBA" id="ARBA00022737"/>
    </source>
</evidence>
<feature type="domain" description="Sushi" evidence="6">
    <location>
        <begin position="508"/>
        <end position="570"/>
    </location>
</feature>
<feature type="domain" description="Sushi" evidence="6">
    <location>
        <begin position="1198"/>
        <end position="1258"/>
    </location>
</feature>
<dbReference type="InterPro" id="IPR035976">
    <property type="entry name" value="Sushi/SCR/CCP_sf"/>
</dbReference>
<feature type="disulfide bond" evidence="5">
    <location>
        <begin position="1229"/>
        <end position="1256"/>
    </location>
</feature>
<keyword evidence="3 5" id="KW-1015">Disulfide bond</keyword>
<feature type="disulfide bond" evidence="5">
    <location>
        <begin position="633"/>
        <end position="676"/>
    </location>
</feature>
<evidence type="ECO:0000313" key="7">
    <source>
        <dbReference type="EMBL" id="QKY88668.1"/>
    </source>
</evidence>
<reference evidence="7" key="1">
    <citation type="submission" date="2019-06" db="EMBL/GenBank/DDBJ databases">
        <authorList>
            <person name="Franchi N."/>
            <person name="Ballarin L."/>
        </authorList>
    </citation>
    <scope>NUCLEOTIDE SEQUENCE</scope>
</reference>
<keyword evidence="1 5" id="KW-0768">Sushi</keyword>
<dbReference type="Pfam" id="PF00084">
    <property type="entry name" value="Sushi"/>
    <property type="match status" value="22"/>
</dbReference>
<keyword evidence="4" id="KW-0325">Glycoprotein</keyword>
<feature type="domain" description="Sushi" evidence="6">
    <location>
        <begin position="820"/>
        <end position="883"/>
    </location>
</feature>
<dbReference type="SMART" id="SM00032">
    <property type="entry name" value="CCP"/>
    <property type="match status" value="23"/>
</dbReference>
<dbReference type="InterPro" id="IPR050350">
    <property type="entry name" value="Compl-Cell_Adhes-Reg"/>
</dbReference>
<keyword evidence="7" id="KW-0675">Receptor</keyword>
<feature type="domain" description="Sushi" evidence="6">
    <location>
        <begin position="699"/>
        <end position="757"/>
    </location>
</feature>
<proteinExistence type="evidence at transcript level"/>
<feature type="disulfide bond" evidence="5">
    <location>
        <begin position="822"/>
        <end position="865"/>
    </location>
</feature>
<feature type="disulfide bond" evidence="5">
    <location>
        <begin position="321"/>
        <end position="364"/>
    </location>
</feature>
<organism evidence="7">
    <name type="scientific">Botryllus schlosseri</name>
    <name type="common">Golden star tunicate</name>
    <name type="synonym">Alcyonium schlosseri</name>
    <dbReference type="NCBI Taxonomy" id="30301"/>
    <lineage>
        <taxon>Eukaryota</taxon>
        <taxon>Metazoa</taxon>
        <taxon>Chordata</taxon>
        <taxon>Tunicata</taxon>
        <taxon>Ascidiacea</taxon>
        <taxon>Stolidobranchia</taxon>
        <taxon>Styelidae</taxon>
        <taxon>Botryllus</taxon>
    </lineage>
</organism>
<evidence type="ECO:0000256" key="3">
    <source>
        <dbReference type="ARBA" id="ARBA00023157"/>
    </source>
</evidence>
<feature type="domain" description="Sushi" evidence="6">
    <location>
        <begin position="1008"/>
        <end position="1071"/>
    </location>
</feature>
<accession>A0A7S6BF91</accession>
<dbReference type="CDD" id="cd00033">
    <property type="entry name" value="CCP"/>
    <property type="match status" value="23"/>
</dbReference>
<feature type="domain" description="Sushi" evidence="6">
    <location>
        <begin position="319"/>
        <end position="382"/>
    </location>
</feature>
<sequence length="1529" mass="164186">MPICVPECATSLSSPENGEISCSHGNQLGSECLFSCYEDHTLVGDEQVSCVERGDRVFWNSVTPTCIADCSPLDATFSNGYLSCSEGSRVGSSCFAICQTGYELVGASTIECVASAGFASWNARLPVCRALCSPTTPAAPRYGKIGCTDGNELGSVCTFECDTGYNLVGFGSTVCVQKSPGASWSRQTPFCVAKCGDSPPTAPAKGSVSCTNSNELGSVCTYTCFQGHIMDGEETSVCVKNRRGALWSSEQPTCIPTCGNSLPEAPRHGRVNCTRRGRLGSVCSFNCDKGHTLVGKSRMECIRRGNGAQWTSAPPVCNARCNPAVPARPENGDLLCSNGNEKGSVCKFQCEPNFKLVGDEITTCVDEGVGAAWSSEFPVCAPTCQPAKLQAPANGNIECTDENNLRSTCSFSCENRYDLVGDETVVCEQRGAGASWTSSPPACIARCTKTETLLVNNGTVSCTDGNEIGSLCSFGCDPEYTLAGSDTARCAEQVIGAAWSTEKPRCNPRCARHPRFMRRGQVSCTNGKELGSVCTFECNDGFAVEGESEIECVEENFKARWNYPLPKCIARCPPLTSLTRGQISCTRENEIGSWCSFTCDRVYVLTGEGTARCVEQEDGASWSNPPPLCEARCRPMTPPPPTNGVVVCNKKNEVDSVCTFRCKPGFTMFGSSTTTCTENFIGATWDKKTPTCIATCGDEPTNPPNGGNITCSKGSAVGSICLFTCGQEYTLVGSNRMRCIERSREASWDVKPPSCVRKCDPAVPQAPRHGSISCNKENEIGSICTYTCDPTYSISGSRKTRCVRQGIKAFWDEPTPRCIGDCSRISTIVPRNARVMCSDSNKAGSVCTFQCDNGLSLAGNRRTVCLDDGDEPKWSKESPECVAPCFPLTPKSPRNGGLACTDRNQVGSACTFRCNAGYQLDGDLWTTCRSINGKSSWGEAKPTCVVRCASEPDEPRNGRVTCTRGSKLRSVCTFKCNQGFKLVGSIKATCLRLRKTPAWNKPTPKCLPICTEPASLAPQHGRVTCTKQNAIGSICRFTCDEGYEMEGDARATCERELGGASWNNSPPSCVARCPPLPKSSNLLISSCSDGNNVGSVCSFQCQPSSELVGADAIFCVHRGASRGGGWSRPPPSCIEICDPAVPAAPENGAVSCTDTNRINSVCAFECAEGLHLNGQAKTECVRNNGTMQWDNETPQCIVKCPDLPSIRPQNGDVFCTNSNHIGSICSFECGIRYNLIGDITTNCMEEGSWDTQPPICEPKCFPRTPRAPKRGSVNCNDSNHIGSACKFECDPGLTVKGSKLTTCTKVGASSNWDMPVPECSETCPTYTPPVPRNAIVSCDDGNFAGSFCTFGCREGYALQQRGKAVCQARKTTTTWRRAIVRCIEKCPVMKNPRFRAVTCTDGNNIRSTCAFSCGTGFTMIGAPEITCNPRGLRSSWSAQPPTCHGGCMPEVLKAPENGPGSMHRQQQRGSQLCSFQCDQGFSAGGKKGHPRCTYNDSRHFLGRKLSMLCVSKKKWLSSRPKCLQPGNII</sequence>
<dbReference type="PROSITE" id="PS50923">
    <property type="entry name" value="SUSHI"/>
    <property type="match status" value="14"/>
</dbReference>
<keyword evidence="2" id="KW-0677">Repeat</keyword>
<feature type="domain" description="Sushi" evidence="6">
    <location>
        <begin position="193"/>
        <end position="256"/>
    </location>
</feature>
<evidence type="ECO:0000256" key="5">
    <source>
        <dbReference type="PROSITE-ProRule" id="PRU00302"/>
    </source>
</evidence>
<dbReference type="Gene3D" id="2.10.70.10">
    <property type="entry name" value="Complement Module, domain 1"/>
    <property type="match status" value="23"/>
</dbReference>
<dbReference type="PANTHER" id="PTHR19325">
    <property type="entry name" value="COMPLEMENT COMPONENT-RELATED SUSHI DOMAIN-CONTAINING"/>
    <property type="match status" value="1"/>
</dbReference>